<feature type="region of interest" description="Disordered" evidence="1">
    <location>
        <begin position="1034"/>
        <end position="1070"/>
    </location>
</feature>
<gene>
    <name evidence="2" type="ORF">g.41595</name>
</gene>
<dbReference type="EMBL" id="GECU01033324">
    <property type="protein sequence ID" value="JAS74382.1"/>
    <property type="molecule type" value="Transcribed_RNA"/>
</dbReference>
<proteinExistence type="predicted"/>
<feature type="compositionally biased region" description="Basic and acidic residues" evidence="1">
    <location>
        <begin position="1059"/>
        <end position="1070"/>
    </location>
</feature>
<evidence type="ECO:0000256" key="1">
    <source>
        <dbReference type="SAM" id="MobiDB-lite"/>
    </source>
</evidence>
<sequence>MLGNLTFREIAGKRKGVITNLNITPRRIEGIHLNSKLSCLLGNSAEIKSTKSDISKNNLKTIDPRMFVGKTIKLLSNTPQCITIKFVQNQSPQKLESHKALFKFDEVKIKSEIVSNKSNKSQRSSLYKEPADTESKDNFSFVGEARTIPNVSKVLEIPTEQNKILIKSPKKIKLRANCEQNSQLKRIDRLEENASSTQLNRENIKSNHGCDLKGNTNLESLTSMFSLAKRTESKQFSNKSLKYGSQRNHYPNNQSELQQLTNPSIAPSEQHRYNSLMYLSEIASEVLSADSDEHCNFMATGYKEDARKGTHDLVKGASDSFNTINTKELFSDFTKAPVTQVESSDDLVAEKFVDLNKHSQIQTVSGKDFNSLQDTLETPKLSSCNRNISPGELNSNKNTSEAKTKLMRNEIPYNGKMDVMEKVEKSKERPTKSQNDNSKKLETSECDQGKCNTECSEIKYPIEGFLEKHIGVGKFDNRALSIKETKQSNSNCDEISVVKQIYTTSSTNITSLAQQNKNLSNQKQIKTTLLSKTSENIQNKIITPKSKSKVSKTTQESAVVTKASIVKDKLRLKNLEESKNKITENKLTLTYTEPKIADLVKTQKVDVSMTMKTTNLPKSSRNEDNSVVLTKEKTRNVVCQKRKLSITNKNVCLRTTSSDLRFEEKNNSVTVNSTFSSRHVSCADVDLVLNRDILFIKPCKVLLKRINDSINGIKVTQDNVMMTGKCDLDMGTTDFNEILEDVYASTKFVTGDSYPANEFKCKTENSKRKAKKIYSVKELTQSSDKVNNHNISSLNLKGVERKNKRVFKHTEEDTSDFNQIVKKRKCNNVIHYKQLKNDQNNFKNKQIPSQYKSYKKIKSPNSSGRDQLIKISCKINGIANNSENNYVNFDSESLNKTQKGAEYSISNCTGNQGLQISETDANMSESIKTKKNVGNVKRDNKYQKTKNIRSRLDPGVKKGDWSNKILRNTDSPNVKDEYALENATVCILNKKDTENSVLYNSTRNKDKQPKKVSENVEISVKIKNNKIVNKLLRENESQKAKKLSSRPNPIVKKRGRPRKILENTKENDLG</sequence>
<protein>
    <submittedName>
        <fullName evidence="2">Uncharacterized protein</fullName>
    </submittedName>
</protein>
<feature type="region of interest" description="Disordered" evidence="1">
    <location>
        <begin position="423"/>
        <end position="444"/>
    </location>
</feature>
<reference evidence="2" key="1">
    <citation type="submission" date="2015-11" db="EMBL/GenBank/DDBJ databases">
        <title>De novo transcriptome assembly of four potential Pierce s Disease insect vectors from Arizona vineyards.</title>
        <authorList>
            <person name="Tassone E.E."/>
        </authorList>
    </citation>
    <scope>NUCLEOTIDE SEQUENCE</scope>
</reference>
<evidence type="ECO:0000313" key="2">
    <source>
        <dbReference type="EMBL" id="JAS74382.1"/>
    </source>
</evidence>
<dbReference type="AlphaFoldDB" id="A0A1B6HI94"/>
<name>A0A1B6HI94_9HEMI</name>
<organism evidence="2">
    <name type="scientific">Homalodisca liturata</name>
    <dbReference type="NCBI Taxonomy" id="320908"/>
    <lineage>
        <taxon>Eukaryota</taxon>
        <taxon>Metazoa</taxon>
        <taxon>Ecdysozoa</taxon>
        <taxon>Arthropoda</taxon>
        <taxon>Hexapoda</taxon>
        <taxon>Insecta</taxon>
        <taxon>Pterygota</taxon>
        <taxon>Neoptera</taxon>
        <taxon>Paraneoptera</taxon>
        <taxon>Hemiptera</taxon>
        <taxon>Auchenorrhyncha</taxon>
        <taxon>Membracoidea</taxon>
        <taxon>Cicadellidae</taxon>
        <taxon>Cicadellinae</taxon>
        <taxon>Proconiini</taxon>
        <taxon>Homalodisca</taxon>
    </lineage>
</organism>
<feature type="non-terminal residue" evidence="2">
    <location>
        <position position="1070"/>
    </location>
</feature>
<accession>A0A1B6HI94</accession>
<feature type="compositionally biased region" description="Basic and acidic residues" evidence="1">
    <location>
        <begin position="423"/>
        <end position="443"/>
    </location>
</feature>